<feature type="compositionally biased region" description="Low complexity" evidence="5">
    <location>
        <begin position="1"/>
        <end position="15"/>
    </location>
</feature>
<feature type="region of interest" description="Disordered" evidence="5">
    <location>
        <begin position="86"/>
        <end position="253"/>
    </location>
</feature>
<organism evidence="8 9">
    <name type="scientific">Niveomyces insectorum RCEF 264</name>
    <dbReference type="NCBI Taxonomy" id="1081102"/>
    <lineage>
        <taxon>Eukaryota</taxon>
        <taxon>Fungi</taxon>
        <taxon>Dikarya</taxon>
        <taxon>Ascomycota</taxon>
        <taxon>Pezizomycotina</taxon>
        <taxon>Sordariomycetes</taxon>
        <taxon>Hypocreomycetidae</taxon>
        <taxon>Hypocreales</taxon>
        <taxon>Cordycipitaceae</taxon>
        <taxon>Niveomyces</taxon>
    </lineage>
</organism>
<dbReference type="SMART" id="SM00386">
    <property type="entry name" value="HAT"/>
    <property type="match status" value="5"/>
</dbReference>
<feature type="region of interest" description="Disordered" evidence="5">
    <location>
        <begin position="922"/>
        <end position="1035"/>
    </location>
</feature>
<dbReference type="InterPro" id="IPR032474">
    <property type="entry name" value="Argonaute_N"/>
</dbReference>
<dbReference type="GO" id="GO:0005634">
    <property type="term" value="C:nucleus"/>
    <property type="evidence" value="ECO:0007669"/>
    <property type="project" value="UniProtKB-SubCell"/>
</dbReference>
<comment type="subcellular location">
    <subcellularLocation>
        <location evidence="2">Nucleus</location>
    </subcellularLocation>
</comment>
<feature type="compositionally biased region" description="Basic and acidic residues" evidence="5">
    <location>
        <begin position="644"/>
        <end position="658"/>
    </location>
</feature>
<dbReference type="PROSITE" id="PS50822">
    <property type="entry name" value="PIWI"/>
    <property type="match status" value="1"/>
</dbReference>
<dbReference type="InterPro" id="IPR014811">
    <property type="entry name" value="ArgoL1"/>
</dbReference>
<dbReference type="PROSITE" id="PS50821">
    <property type="entry name" value="PAZ"/>
    <property type="match status" value="1"/>
</dbReference>
<dbReference type="SUPFAM" id="SSF48452">
    <property type="entry name" value="TPR-like"/>
    <property type="match status" value="2"/>
</dbReference>
<feature type="compositionally biased region" description="Low complexity" evidence="5">
    <location>
        <begin position="86"/>
        <end position="96"/>
    </location>
</feature>
<dbReference type="Pfam" id="PF02170">
    <property type="entry name" value="PAZ"/>
    <property type="match status" value="1"/>
</dbReference>
<dbReference type="Gene3D" id="2.170.260.10">
    <property type="entry name" value="paz domain"/>
    <property type="match status" value="1"/>
</dbReference>
<dbReference type="Pfam" id="PF16486">
    <property type="entry name" value="ArgoN"/>
    <property type="match status" value="1"/>
</dbReference>
<evidence type="ECO:0000313" key="8">
    <source>
        <dbReference type="EMBL" id="OAA54541.1"/>
    </source>
</evidence>
<evidence type="ECO:0000256" key="3">
    <source>
        <dbReference type="ARBA" id="ARBA00022737"/>
    </source>
</evidence>
<sequence>MSEEAAAQQGAEWAGTNGGEMAVGEEQNQPSSDMQVSEKHAQDPDVLAATTAAASAASVAYDPSGDSSSQSVDFVGGAAEYDPLAAPAVNQAAASDDGGEEAGEDEEQEGGSGNDDEGDGNGNGEEGQGPGATVTEPVAQVPPPKKPKAVGGFLVGDSDSEDDGDDNGGEHTFTEPTDPSDLQEPEYDPAQISTDPPSAYGGQQQQQQQQPPPAPSSSAKAIAVSGAETVASHQPAHAVAGGVPGDGQLPALTQQSHDVPLPFVAPDAVAALEARIADDPRGAVDSWLALINEHRRNNRLDEARSVYKRFFDVFPQAAEVWVQNIEMELEINNFLGAEELFGKSLTKVLNVPLWTVYLNYVRRRNDVQGGSEARNVVTRAYEFVLDNVGQDKESGQIWYDYVQFVRSGPGTIGGSGWQDQQKMDQLRKAYRRATSVPISNVNQLWKEYDQFEMGLNKITGRKFLAERSPAYMSAKSANTALENVVTRGLHRTTIPRLPPVAGFEGYQEYMTQVDLWQKWIAWEKSDPLDLRVDEPAVYRARILYCYQQALMPLRFWPELWVEAAAWCFDNDVREAGKEKGLDLLLDGIAANPESILLAFTHADRIEATHPVGEGDEAKIARGQAVRVPYDRIIQTLRDLHKSLQDREKAEVSRVEEAYAKTAGRRSGHENDGGEDDGNGSTGDGNGDDDDDDDDDEGQKKKTNTAADEEKQQKITLIKKGFTAQMDLVSKCLTHVWIALARAMRRIQGKGNPQGPLGGLRQVFYEARKGGRLKSDIYVAVANMEWKCYNDKAGGKILERGAKLFPEDPYFMIEYIKYLIAHGDNTNSRVVFETCVNRLAQNPETVHKAKPLLAFMHKREAAYGDRARIVELEKRMGELFPDDPKLALFSKRFATDKFDPVGARIIVSPATQLRPRLLMPSIEQQQQQQAGLVGSGSLRNSPAPSGGAGVPAIRRQPPTPNSPRMHLLGTGGTGAIQSPKRPFPVDDYNHYDGNDGNPPRKLLRAGAGAGAAGGADAPREFQRGESPLKGAAGRRLDQQRRLHGLGGGTGHNYYGGGGGGAGSGSAALPSGAAMAPPPPLPTMVNFLLGQIPPASQYNGVRYKPAGVVQLLRETEIDPNAWEARNRGGGSGGGSRHAPYGRHSRHVSGSDYGAPTPPPQFARAGRPLPATCAAAGLARLVRTAAAAAAGSCREHSARICTDPVRLGCCSGGGGGRWFWRGSAWVRPAAGPTSSFIFVFIDFVGTSLGEATSQIPGGPPGGPPHQRRPSHGSAPGGSQAGGYGQQRRPSFTGSQGGPPPQGSELPLRQRPASPGPASGKPSNPYGPGLGYDPARSQEEEAKRKAKEMPNRIDLPPEAYSLETPFTRRPGYNEKDKPVALRVNQYRVEQTSNVKVYQYAVGLVPEPSRPIVYKKCWASKKVQDYLNRQKKIWLYDGRSLAWSICNIKDPFLIKIDLDAENGKTPREGMPRNEFTMQIKQTSTIYLEALVAYLRGTNAWDTHILECMNFFDHALRQKPSLYMTAIRRNFYHPDAPKRDLDKTVYAAKGIYAAFRLSESIRSGGSGLGINVDVANTTFWKDQRLDQLVLNFLQIASDKWCPRNHQEAMELLRPVQWSGNTKLNEPTVSEAFKCLRKLQKLRFTVNHIGKTNDQKIYTIKNFAWHQKYMFEGAHTKNYTFTVRKTNETRTVFDHYKKQYNITLQNFKYPVVETTRDGAFPMEVCHVLPWQRYNFKLNSAQTADMIKFAVTRPAERGKNITENVNRLGWNTDENLREFGIRVNPNMAQVQGRLLQPPSVAYKNTAVKPGTSGRWDLRQKTFLINNKGRELQSWGVAVVDSCVDQPAVQNFVRVFMKTYKDHGGLVVKPPCVTAYPRGMPQDDVYLKAYNATVAANNGDHPVLMFFVLPNKNQFTYYRLKKSGDCRFGMVSQMVNAQHVLKAQPQYCSNVAMKVNAKLGGTNCRVPAEGANAAAPAFFKAPTMIIGVDVSHGSVNMKNELEPSMAAMSVSWDKDAAKYAAFCQTNGYRVEIINPIKMESMFNGALQKWCQTLNCRMPAHVFYLRDGVSEGQFAQVMEIEVGELKKIFLRRCGKVPQFTVIVATKRHHIRFFPDNNSGDRNGNPLPGTVVEKEVTHPFHYDFYLCSHVALQGTARPVHYHVIHDEIKMPPHLLQKMLYQQCYQYARSTTPVSLHPAVYYAHLAGDRARSHETIGSEKKDPVLIKQQMTNWTAKKPSSNRTTHPTEAPPLLPFGAAEAVDKNKSFTPFTMWYI</sequence>
<feature type="compositionally biased region" description="Acidic residues" evidence="5">
    <location>
        <begin position="685"/>
        <end position="696"/>
    </location>
</feature>
<feature type="domain" description="PAZ" evidence="6">
    <location>
        <begin position="1604"/>
        <end position="1722"/>
    </location>
</feature>
<dbReference type="Gene3D" id="3.40.50.2300">
    <property type="match status" value="1"/>
</dbReference>
<evidence type="ECO:0000313" key="9">
    <source>
        <dbReference type="Proteomes" id="UP000076874"/>
    </source>
</evidence>
<feature type="compositionally biased region" description="Gly residues" evidence="5">
    <location>
        <begin position="120"/>
        <end position="130"/>
    </location>
</feature>
<dbReference type="Pfam" id="PF05843">
    <property type="entry name" value="Suf"/>
    <property type="match status" value="1"/>
</dbReference>
<dbReference type="GO" id="GO:0003723">
    <property type="term" value="F:RNA binding"/>
    <property type="evidence" value="ECO:0007669"/>
    <property type="project" value="InterPro"/>
</dbReference>
<keyword evidence="3" id="KW-0677">Repeat</keyword>
<feature type="compositionally biased region" description="Basic and acidic residues" evidence="5">
    <location>
        <begin position="982"/>
        <end position="992"/>
    </location>
</feature>
<feature type="domain" description="Piwi" evidence="7">
    <location>
        <begin position="1895"/>
        <end position="2203"/>
    </location>
</feature>
<feature type="compositionally biased region" description="Low complexity" evidence="5">
    <location>
        <begin position="1308"/>
        <end position="1320"/>
    </location>
</feature>
<dbReference type="InterPro" id="IPR036085">
    <property type="entry name" value="PAZ_dom_sf"/>
</dbReference>
<dbReference type="SMART" id="SM01163">
    <property type="entry name" value="DUF1785"/>
    <property type="match status" value="1"/>
</dbReference>
<dbReference type="PANTHER" id="PTHR22891">
    <property type="entry name" value="EUKARYOTIC TRANSLATION INITIATION FACTOR 2C"/>
    <property type="match status" value="1"/>
</dbReference>
<dbReference type="Pfam" id="PF02171">
    <property type="entry name" value="Piwi"/>
    <property type="match status" value="1"/>
</dbReference>
<dbReference type="SUPFAM" id="SSF101690">
    <property type="entry name" value="PAZ domain"/>
    <property type="match status" value="1"/>
</dbReference>
<dbReference type="CDD" id="cd04657">
    <property type="entry name" value="Piwi_ago-like"/>
    <property type="match status" value="1"/>
</dbReference>
<reference evidence="8 9" key="1">
    <citation type="journal article" date="2016" name="Genome Biol. Evol.">
        <title>Divergent and convergent evolution of fungal pathogenicity.</title>
        <authorList>
            <person name="Shang Y."/>
            <person name="Xiao G."/>
            <person name="Zheng P."/>
            <person name="Cen K."/>
            <person name="Zhan S."/>
            <person name="Wang C."/>
        </authorList>
    </citation>
    <scope>NUCLEOTIDE SEQUENCE [LARGE SCALE GENOMIC DNA]</scope>
    <source>
        <strain evidence="8 9">RCEF 264</strain>
    </source>
</reference>
<keyword evidence="8" id="KW-0396">Initiation factor</keyword>
<dbReference type="InterPro" id="IPR011990">
    <property type="entry name" value="TPR-like_helical_dom_sf"/>
</dbReference>
<feature type="region of interest" description="Disordered" evidence="5">
    <location>
        <begin position="1248"/>
        <end position="1369"/>
    </location>
</feature>
<feature type="compositionally biased region" description="Basic and acidic residues" evidence="5">
    <location>
        <begin position="1332"/>
        <end position="1347"/>
    </location>
</feature>
<evidence type="ECO:0000256" key="2">
    <source>
        <dbReference type="ARBA" id="ARBA00004123"/>
    </source>
</evidence>
<dbReference type="InterPro" id="IPR008847">
    <property type="entry name" value="Suf"/>
</dbReference>
<dbReference type="Proteomes" id="UP000076874">
    <property type="component" value="Unassembled WGS sequence"/>
</dbReference>
<gene>
    <name evidence="8" type="ORF">SPI_08787</name>
</gene>
<dbReference type="Gene3D" id="1.25.40.1040">
    <property type="match status" value="2"/>
</dbReference>
<feature type="compositionally biased region" description="Polar residues" evidence="5">
    <location>
        <begin position="26"/>
        <end position="35"/>
    </location>
</feature>
<evidence type="ECO:0000259" key="7">
    <source>
        <dbReference type="PROSITE" id="PS50822"/>
    </source>
</evidence>
<dbReference type="InterPro" id="IPR045246">
    <property type="entry name" value="Piwi_ago-like"/>
</dbReference>
<accession>A0A167MMK4</accession>
<proteinExistence type="predicted"/>
<dbReference type="InterPro" id="IPR036397">
    <property type="entry name" value="RNaseH_sf"/>
</dbReference>
<dbReference type="InterPro" id="IPR003107">
    <property type="entry name" value="HAT"/>
</dbReference>
<dbReference type="GO" id="GO:0003743">
    <property type="term" value="F:translation initiation factor activity"/>
    <property type="evidence" value="ECO:0007669"/>
    <property type="project" value="UniProtKB-KW"/>
</dbReference>
<dbReference type="STRING" id="1081102.A0A167MMK4"/>
<dbReference type="InterPro" id="IPR012337">
    <property type="entry name" value="RNaseH-like_sf"/>
</dbReference>
<name>A0A167MMK4_9HYPO</name>
<dbReference type="GO" id="GO:0006396">
    <property type="term" value="P:RNA processing"/>
    <property type="evidence" value="ECO:0007669"/>
    <property type="project" value="InterPro"/>
</dbReference>
<dbReference type="Gene3D" id="3.30.420.10">
    <property type="entry name" value="Ribonuclease H-like superfamily/Ribonuclease H"/>
    <property type="match status" value="1"/>
</dbReference>
<evidence type="ECO:0000256" key="1">
    <source>
        <dbReference type="ARBA" id="ARBA00002863"/>
    </source>
</evidence>
<keyword evidence="8" id="KW-0648">Protein biosynthesis</keyword>
<feature type="compositionally biased region" description="Gly residues" evidence="5">
    <location>
        <begin position="1271"/>
        <end position="1281"/>
    </location>
</feature>
<dbReference type="InterPro" id="IPR032473">
    <property type="entry name" value="Argonaute_Mid_dom"/>
</dbReference>
<dbReference type="OrthoDB" id="26282at2759"/>
<dbReference type="SUPFAM" id="SSF53098">
    <property type="entry name" value="Ribonuclease H-like"/>
    <property type="match status" value="1"/>
</dbReference>
<feature type="compositionally biased region" description="Low complexity" evidence="5">
    <location>
        <begin position="196"/>
        <end position="209"/>
    </location>
</feature>
<dbReference type="SMART" id="SM00949">
    <property type="entry name" value="PAZ"/>
    <property type="match status" value="1"/>
</dbReference>
<comment type="caution">
    <text evidence="8">The sequence shown here is derived from an EMBL/GenBank/DDBJ whole genome shotgun (WGS) entry which is preliminary data.</text>
</comment>
<dbReference type="Pfam" id="PF08699">
    <property type="entry name" value="ArgoL1"/>
    <property type="match status" value="1"/>
</dbReference>
<dbReference type="Pfam" id="PF16487">
    <property type="entry name" value="ArgoMid"/>
    <property type="match status" value="1"/>
</dbReference>
<feature type="compositionally biased region" description="Acidic residues" evidence="5">
    <location>
        <begin position="158"/>
        <end position="167"/>
    </location>
</feature>
<dbReference type="Pfam" id="PF16488">
    <property type="entry name" value="ArgoL2"/>
    <property type="match status" value="1"/>
</dbReference>
<feature type="region of interest" description="Disordered" evidence="5">
    <location>
        <begin position="644"/>
        <end position="709"/>
    </location>
</feature>
<keyword evidence="9" id="KW-1185">Reference proteome</keyword>
<evidence type="ECO:0000259" key="6">
    <source>
        <dbReference type="PROSITE" id="PS50821"/>
    </source>
</evidence>
<dbReference type="InterPro" id="IPR003165">
    <property type="entry name" value="Piwi"/>
</dbReference>
<feature type="region of interest" description="Disordered" evidence="5">
    <location>
        <begin position="1"/>
        <end position="74"/>
    </location>
</feature>
<evidence type="ECO:0000256" key="4">
    <source>
        <dbReference type="ARBA" id="ARBA00023242"/>
    </source>
</evidence>
<feature type="region of interest" description="Disordered" evidence="5">
    <location>
        <begin position="1120"/>
        <end position="1163"/>
    </location>
</feature>
<dbReference type="CDD" id="cd02846">
    <property type="entry name" value="PAZ_argonaute_like"/>
    <property type="match status" value="1"/>
</dbReference>
<dbReference type="InterPro" id="IPR003100">
    <property type="entry name" value="PAZ_dom"/>
</dbReference>
<comment type="function">
    <text evidence="1">Component of the cleavage factor IA (CFIA) complex, which is involved in the endonucleolytic cleavage during polyadenylation-dependent pre-mRNA 3'-end formation.</text>
</comment>
<feature type="compositionally biased region" description="Acidic residues" evidence="5">
    <location>
        <begin position="97"/>
        <end position="119"/>
    </location>
</feature>
<protein>
    <submittedName>
        <fullName evidence="8">Eukaryotic translation initiation factor</fullName>
    </submittedName>
</protein>
<feature type="compositionally biased region" description="Low complexity" evidence="5">
    <location>
        <begin position="48"/>
        <end position="60"/>
    </location>
</feature>
<dbReference type="SMART" id="SM00950">
    <property type="entry name" value="Piwi"/>
    <property type="match status" value="1"/>
</dbReference>
<dbReference type="EMBL" id="AZHD01000023">
    <property type="protein sequence ID" value="OAA54541.1"/>
    <property type="molecule type" value="Genomic_DNA"/>
</dbReference>
<keyword evidence="4" id="KW-0539">Nucleus</keyword>
<evidence type="ECO:0000256" key="5">
    <source>
        <dbReference type="SAM" id="MobiDB-lite"/>
    </source>
</evidence>
<dbReference type="InterPro" id="IPR032472">
    <property type="entry name" value="ArgoL2"/>
</dbReference>